<feature type="domain" description="Polymerase nucleotidyl transferase" evidence="1">
    <location>
        <begin position="32"/>
        <end position="91"/>
    </location>
</feature>
<accession>A1S050</accession>
<dbReference type="EMBL" id="CP000505">
    <property type="protein sequence ID" value="ABL78830.1"/>
    <property type="molecule type" value="Genomic_DNA"/>
</dbReference>
<sequence>MSRADAYVDFVREKMRLLSRFRELAPSVLSVVKRVLSEYGVDDEIFFFGSIVDGKYTAASDVDIAVVVREVPRNRSEIAGKIVEELEKIGVPSWFPLEIHFLTPDLFEALRRGGANFVRAEDFVGTANGANEK</sequence>
<dbReference type="InterPro" id="IPR002934">
    <property type="entry name" value="Polymerase_NTP_transf_dom"/>
</dbReference>
<organism evidence="2 3">
    <name type="scientific">Thermofilum pendens (strain DSM 2475 / Hrk 5)</name>
    <dbReference type="NCBI Taxonomy" id="368408"/>
    <lineage>
        <taxon>Archaea</taxon>
        <taxon>Thermoproteota</taxon>
        <taxon>Thermoprotei</taxon>
        <taxon>Thermofilales</taxon>
        <taxon>Thermofilaceae</taxon>
        <taxon>Thermofilum</taxon>
    </lineage>
</organism>
<dbReference type="Gene3D" id="3.30.460.10">
    <property type="entry name" value="Beta Polymerase, domain 2"/>
    <property type="match status" value="1"/>
</dbReference>
<name>A1S050_THEPD</name>
<dbReference type="KEGG" id="tpe:Tpen_1433"/>
<evidence type="ECO:0000313" key="2">
    <source>
        <dbReference type="EMBL" id="ABL78830.1"/>
    </source>
</evidence>
<evidence type="ECO:0000313" key="3">
    <source>
        <dbReference type="Proteomes" id="UP000000641"/>
    </source>
</evidence>
<keyword evidence="3" id="KW-1185">Reference proteome</keyword>
<dbReference type="InterPro" id="IPR043519">
    <property type="entry name" value="NT_sf"/>
</dbReference>
<dbReference type="RefSeq" id="WP_011753095.1">
    <property type="nucleotide sequence ID" value="NC_008698.1"/>
</dbReference>
<reference evidence="3" key="1">
    <citation type="journal article" date="2008" name="J. Bacteriol.">
        <title>Genome sequence of Thermofilum pendens reveals an exceptional loss of biosynthetic pathways without genome reduction.</title>
        <authorList>
            <person name="Anderson I."/>
            <person name="Rodriguez J."/>
            <person name="Susanti D."/>
            <person name="Porat I."/>
            <person name="Reich C."/>
            <person name="Ulrich L.E."/>
            <person name="Elkins J.G."/>
            <person name="Mavromatis K."/>
            <person name="Lykidis A."/>
            <person name="Kim E."/>
            <person name="Thompson L.S."/>
            <person name="Nolan M."/>
            <person name="Land M."/>
            <person name="Copeland A."/>
            <person name="Lapidus A."/>
            <person name="Lucas S."/>
            <person name="Detter C."/>
            <person name="Zhulin I.B."/>
            <person name="Olsen G.J."/>
            <person name="Whitman W."/>
            <person name="Mukhopadhyay B."/>
            <person name="Bristow J."/>
            <person name="Kyrpides N."/>
        </authorList>
    </citation>
    <scope>NUCLEOTIDE SEQUENCE [LARGE SCALE GENOMIC DNA]</scope>
    <source>
        <strain evidence="3">DSM 2475 / Hrk 5</strain>
    </source>
</reference>
<dbReference type="GeneID" id="4601363"/>
<dbReference type="eggNOG" id="arCOG01205">
    <property type="taxonomic scope" value="Archaea"/>
</dbReference>
<evidence type="ECO:0000259" key="1">
    <source>
        <dbReference type="Pfam" id="PF01909"/>
    </source>
</evidence>
<dbReference type="AlphaFoldDB" id="A1S050"/>
<protein>
    <submittedName>
        <fullName evidence="2">DNA polymerase, beta domain protein region</fullName>
    </submittedName>
</protein>
<dbReference type="PANTHER" id="PTHR37030">
    <property type="entry name" value="NUCLEOTIDYLTRANSFERASE"/>
    <property type="match status" value="1"/>
</dbReference>
<dbReference type="CDD" id="cd05403">
    <property type="entry name" value="NT_KNTase_like"/>
    <property type="match status" value="1"/>
</dbReference>
<dbReference type="Proteomes" id="UP000000641">
    <property type="component" value="Chromosome"/>
</dbReference>
<dbReference type="PANTHER" id="PTHR37030:SF3">
    <property type="entry name" value="POLYMERASE NUCLEOTIDYL TRANSFERASE DOMAIN-CONTAINING PROTEIN"/>
    <property type="match status" value="1"/>
</dbReference>
<dbReference type="HOGENOM" id="CLU_159724_1_0_2"/>
<dbReference type="SUPFAM" id="SSF81301">
    <property type="entry name" value="Nucleotidyltransferase"/>
    <property type="match status" value="1"/>
</dbReference>
<dbReference type="Pfam" id="PF01909">
    <property type="entry name" value="NTP_transf_2"/>
    <property type="match status" value="1"/>
</dbReference>
<proteinExistence type="predicted"/>
<gene>
    <name evidence="2" type="ordered locus">Tpen_1433</name>
</gene>
<dbReference type="EnsemblBacteria" id="ABL78830">
    <property type="protein sequence ID" value="ABL78830"/>
    <property type="gene ID" value="Tpen_1433"/>
</dbReference>
<dbReference type="STRING" id="368408.Tpen_1433"/>
<dbReference type="OrthoDB" id="40412at2157"/>
<dbReference type="GO" id="GO:0016779">
    <property type="term" value="F:nucleotidyltransferase activity"/>
    <property type="evidence" value="ECO:0007669"/>
    <property type="project" value="InterPro"/>
</dbReference>